<dbReference type="GO" id="GO:0005634">
    <property type="term" value="C:nucleus"/>
    <property type="evidence" value="ECO:0007669"/>
    <property type="project" value="UniProtKB-UniRule"/>
</dbReference>
<dbReference type="Gene3D" id="2.70.20.10">
    <property type="entry name" value="Topoisomerase I, domain 3"/>
    <property type="match status" value="1"/>
</dbReference>
<dbReference type="Gene3D" id="1.10.460.10">
    <property type="entry name" value="Topoisomerase I, domain 2"/>
    <property type="match status" value="1"/>
</dbReference>
<organism evidence="20 21">
    <name type="scientific">Ostreococcus tauri</name>
    <name type="common">Marine green alga</name>
    <dbReference type="NCBI Taxonomy" id="70448"/>
    <lineage>
        <taxon>Eukaryota</taxon>
        <taxon>Viridiplantae</taxon>
        <taxon>Chlorophyta</taxon>
        <taxon>Mamiellophyceae</taxon>
        <taxon>Mamiellales</taxon>
        <taxon>Bathycoccaceae</taxon>
        <taxon>Ostreococcus</taxon>
    </lineage>
</organism>
<name>A0A090M290_OSTTA</name>
<dbReference type="InterPro" id="IPR006171">
    <property type="entry name" value="TOPRIM_dom"/>
</dbReference>
<reference evidence="20 21" key="2">
    <citation type="journal article" date="2014" name="BMC Genomics">
        <title>An improved genome of the model marine alga Ostreococcus tauri unfolds by assessing Illumina de novo assemblies.</title>
        <authorList>
            <person name="Blanc-Mathieu R."/>
            <person name="Verhelst B."/>
            <person name="Derelle E."/>
            <person name="Rombauts S."/>
            <person name="Bouget F.Y."/>
            <person name="Carre I."/>
            <person name="Chateau A."/>
            <person name="Eyre-Walker A."/>
            <person name="Grimsley N."/>
            <person name="Moreau H."/>
            <person name="Piegu B."/>
            <person name="Rivals E."/>
            <person name="Schackwitz W."/>
            <person name="Van de Peer Y."/>
            <person name="Piganeau G."/>
        </authorList>
    </citation>
    <scope>NUCLEOTIDE SEQUENCE [LARGE SCALE GENOMIC DNA]</scope>
    <source>
        <strain evidence="21">OTTH 0595 / CCAP 157/2 / RCC745</strain>
    </source>
</reference>
<sequence length="1046" mass="114187">MPSASAQGRSSVGNLRFSSSSIARGTSTSKQACVPIEARSMRSRVVLLARAALVGRESGGGSARTWTRANANASAAAQNASEQRQNNRTLMIVESPAKAKTIEKYLGPGAKVLASYGHVRDLLNKQGSVRPEEAFAMTWTSTARQRAAVKDIADALRQADVLLLATDPDREGEAISWHLLEVLREKKLLRDNLDVKRVTFGEITKSAVLNAVASPREINTPMVDAYMARRALDYLFGFTLSGLLWRKLPSSVSLSAGRVQSVALRLICEREEEVESFVSEPYWTVTANLLSKDGASFDAALTHVDGTKLGKFTIASNDQAETYARRVQECDSLRVTGLKLSEAKRSSGPPFTTSTMQQEANKQLGFGASRTMSAAQRLYEGAGTGEGLITYMRTDGTYVAPYAIDGLRDTAIELFGADYVPESPRYFKKTQKNAQEAHEAIRPTKAGRVPAQVAKMLGPGSDEARLYALIWARAMASQMTPALSDRVAAEISSEDGSLQLKANGNRLKFPGFLAAYRTSRPDAPPPSNDAWLPELRESDSLAVNVDDQTLGCAATSHTTSPPPRYTDGSIVKALEERGIGRPSTYAPILKVLAQREYVAKQGAALIPTTRGRLVSAFLTNYFETYVDYGFTANLEQKLDEITAENVQWRPLLEEWWTPFKNQISSLSTLRVSEVIDALDEKLGQHLFGEEKYDGYVHVNPDQVSDVGDGTTTSTNDAQEVSDARKCPSCKTGRLGLKPSKSGGFIGCSRYPECGFTHPLHPIRGAIVSDTDDADFMASDASSDVLLYPKILGVDPETGSEISLRLGPYGPYLQLGEKAAPVVSEDGKKAKKPPAPRRVGVANIEKDVSELTLEDAVRLFEYPKEIGKHPMTESPVSINMGPFGYYVACDGINASVGKSVLKRVGSLDNVTLEEAVELLRKKAERPPRTRGRYAKKADKKAKKEPKAKKAANEPKEEKAKREPKEKKAMKDPALKKPLTAFFMFSADERANVKAENPTFKIGDIAKALGERWATLDPERKAKYESDAKAAKEAWTRVATERSKESSS</sequence>
<evidence type="ECO:0000256" key="16">
    <source>
        <dbReference type="SAM" id="MobiDB-lite"/>
    </source>
</evidence>
<evidence type="ECO:0000256" key="14">
    <source>
        <dbReference type="ARBA" id="ARBA00032877"/>
    </source>
</evidence>
<dbReference type="HAMAP" id="MF_00952">
    <property type="entry name" value="Topoisom_1_prok"/>
    <property type="match status" value="1"/>
</dbReference>
<evidence type="ECO:0000256" key="5">
    <source>
        <dbReference type="ARBA" id="ARBA00022771"/>
    </source>
</evidence>
<evidence type="ECO:0000256" key="12">
    <source>
        <dbReference type="ARBA" id="ARBA00031985"/>
    </source>
</evidence>
<dbReference type="InterPro" id="IPR028612">
    <property type="entry name" value="Topoisom_1_IA"/>
</dbReference>
<dbReference type="InterPro" id="IPR025589">
    <property type="entry name" value="Toprim_C_rpt"/>
</dbReference>
<dbReference type="Gene3D" id="3.30.65.10">
    <property type="entry name" value="Bacterial Topoisomerase I, domain 1"/>
    <property type="match status" value="1"/>
</dbReference>
<proteinExistence type="inferred from homology"/>
<keyword evidence="9 15" id="KW-0238">DNA-binding</keyword>
<dbReference type="SMART" id="SM00437">
    <property type="entry name" value="TOP1Ac"/>
    <property type="match status" value="1"/>
</dbReference>
<evidence type="ECO:0000256" key="10">
    <source>
        <dbReference type="ARBA" id="ARBA00023235"/>
    </source>
</evidence>
<dbReference type="InterPro" id="IPR013497">
    <property type="entry name" value="Topo_IA_cen"/>
</dbReference>
<evidence type="ECO:0000259" key="18">
    <source>
        <dbReference type="PROSITE" id="PS50880"/>
    </source>
</evidence>
<dbReference type="InterPro" id="IPR013825">
    <property type="entry name" value="Topo_IA_cen_sub2"/>
</dbReference>
<feature type="region of interest" description="Disordered" evidence="16">
    <location>
        <begin position="1017"/>
        <end position="1046"/>
    </location>
</feature>
<feature type="domain" description="HMG box" evidence="17">
    <location>
        <begin position="973"/>
        <end position="1041"/>
    </location>
</feature>
<keyword evidence="21" id="KW-1185">Reference proteome</keyword>
<evidence type="ECO:0000256" key="7">
    <source>
        <dbReference type="ARBA" id="ARBA00022842"/>
    </source>
</evidence>
<dbReference type="OrthoDB" id="430051at2759"/>
<dbReference type="Gene3D" id="3.40.50.140">
    <property type="match status" value="1"/>
</dbReference>
<dbReference type="SUPFAM" id="SSF47095">
    <property type="entry name" value="HMG-box"/>
    <property type="match status" value="1"/>
</dbReference>
<dbReference type="AlphaFoldDB" id="A0A090M290"/>
<dbReference type="NCBIfam" id="TIGR01051">
    <property type="entry name" value="topA_bact"/>
    <property type="match status" value="1"/>
</dbReference>
<dbReference type="InterPro" id="IPR005733">
    <property type="entry name" value="TopoI_bac-type"/>
</dbReference>
<dbReference type="PROSITE" id="PS00396">
    <property type="entry name" value="TOPO_IA_1"/>
    <property type="match status" value="1"/>
</dbReference>
<evidence type="ECO:0000259" key="19">
    <source>
        <dbReference type="PROSITE" id="PS52039"/>
    </source>
</evidence>
<dbReference type="Proteomes" id="UP000009170">
    <property type="component" value="Unassembled WGS sequence"/>
</dbReference>
<keyword evidence="4" id="KW-0479">Metal-binding</keyword>
<evidence type="ECO:0000256" key="13">
    <source>
        <dbReference type="ARBA" id="ARBA00032235"/>
    </source>
</evidence>
<evidence type="ECO:0000259" key="17">
    <source>
        <dbReference type="PROSITE" id="PS50118"/>
    </source>
</evidence>
<feature type="compositionally biased region" description="Basic residues" evidence="16">
    <location>
        <begin position="927"/>
        <end position="948"/>
    </location>
</feature>
<dbReference type="InterPro" id="IPR023405">
    <property type="entry name" value="Topo_IA_core_domain"/>
</dbReference>
<evidence type="ECO:0000256" key="15">
    <source>
        <dbReference type="PROSITE-ProRule" id="PRU00267"/>
    </source>
</evidence>
<dbReference type="InParanoid" id="A0A090M290"/>
<accession>A0A090M290</accession>
<dbReference type="PRINTS" id="PR00417">
    <property type="entry name" value="PRTPISMRASEI"/>
</dbReference>
<dbReference type="CDD" id="cd03363">
    <property type="entry name" value="TOPRIM_TopoIA_TopoI"/>
    <property type="match status" value="1"/>
</dbReference>
<dbReference type="PANTHER" id="PTHR42785:SF1">
    <property type="entry name" value="DNA TOPOISOMERASE"/>
    <property type="match status" value="1"/>
</dbReference>
<dbReference type="GeneID" id="9835478"/>
<dbReference type="SMART" id="SM00436">
    <property type="entry name" value="TOP1Bc"/>
    <property type="match status" value="1"/>
</dbReference>
<feature type="domain" description="Topo IA-type catalytic" evidence="19">
    <location>
        <begin position="219"/>
        <end position="664"/>
    </location>
</feature>
<dbReference type="SUPFAM" id="SSF57783">
    <property type="entry name" value="Zinc beta-ribbon"/>
    <property type="match status" value="1"/>
</dbReference>
<dbReference type="EMBL" id="CAID01000006">
    <property type="protein sequence ID" value="CEF98355.1"/>
    <property type="molecule type" value="Genomic_DNA"/>
</dbReference>
<dbReference type="Pfam" id="PF00505">
    <property type="entry name" value="HMG_box"/>
    <property type="match status" value="1"/>
</dbReference>
<dbReference type="SUPFAM" id="SSF56712">
    <property type="entry name" value="Prokaryotic type I DNA topoisomerase"/>
    <property type="match status" value="1"/>
</dbReference>
<evidence type="ECO:0000313" key="20">
    <source>
        <dbReference type="EMBL" id="CEF98355.1"/>
    </source>
</evidence>
<feature type="compositionally biased region" description="Basic and acidic residues" evidence="16">
    <location>
        <begin position="949"/>
        <end position="971"/>
    </location>
</feature>
<keyword evidence="7" id="KW-0460">Magnesium</keyword>
<reference evidence="21" key="1">
    <citation type="journal article" date="2006" name="Proc. Natl. Acad. Sci. U.S.A.">
        <title>Genome analysis of the smallest free-living eukaryote Ostreococcus tauri unveils many unique features.</title>
        <authorList>
            <person name="Derelle E."/>
            <person name="Ferraz C."/>
            <person name="Rombauts S."/>
            <person name="Rouze P."/>
            <person name="Worden A.Z."/>
            <person name="Robbens S."/>
            <person name="Partensky F."/>
            <person name="Degroeve S."/>
            <person name="Echeynie S."/>
            <person name="Cooke R."/>
            <person name="Saeys Y."/>
            <person name="Wuyts J."/>
            <person name="Jabbari K."/>
            <person name="Bowler C."/>
            <person name="Panaud O."/>
            <person name="Piegu B."/>
            <person name="Ball S.G."/>
            <person name="Ral J.-P."/>
            <person name="Bouget F.-Y."/>
            <person name="Piganeau G."/>
            <person name="De Baets B."/>
            <person name="Picard A."/>
            <person name="Delseny M."/>
            <person name="Demaille J."/>
            <person name="Van de Peer Y."/>
            <person name="Moreau H."/>
        </authorList>
    </citation>
    <scope>NUCLEOTIDE SEQUENCE [LARGE SCALE GENOMIC DNA]</scope>
    <source>
        <strain evidence="21">OTTH 0595 / CCAP 157/2 / RCC745</strain>
    </source>
</reference>
<dbReference type="InterPro" id="IPR023406">
    <property type="entry name" value="Topo_IA_AS"/>
</dbReference>
<dbReference type="InterPro" id="IPR003601">
    <property type="entry name" value="Topo_IA_2"/>
</dbReference>
<dbReference type="GO" id="GO:0003677">
    <property type="term" value="F:DNA binding"/>
    <property type="evidence" value="ECO:0007669"/>
    <property type="project" value="UniProtKB-UniRule"/>
</dbReference>
<evidence type="ECO:0000256" key="9">
    <source>
        <dbReference type="ARBA" id="ARBA00023125"/>
    </source>
</evidence>
<dbReference type="CDD" id="cd00186">
    <property type="entry name" value="TOP1Ac"/>
    <property type="match status" value="1"/>
</dbReference>
<dbReference type="GO" id="GO:0006265">
    <property type="term" value="P:DNA topological change"/>
    <property type="evidence" value="ECO:0007669"/>
    <property type="project" value="InterPro"/>
</dbReference>
<dbReference type="RefSeq" id="XP_003079855.2">
    <property type="nucleotide sequence ID" value="XM_003079807.2"/>
</dbReference>
<dbReference type="InterPro" id="IPR013824">
    <property type="entry name" value="Topo_IA_cen_sub1"/>
</dbReference>
<dbReference type="InterPro" id="IPR013498">
    <property type="entry name" value="Topo_IA_Znf"/>
</dbReference>
<dbReference type="PROSITE" id="PS50118">
    <property type="entry name" value="HMG_BOX_2"/>
    <property type="match status" value="1"/>
</dbReference>
<gene>
    <name evidence="20" type="ORF">OT_ostta06g02240</name>
</gene>
<feature type="region of interest" description="Disordered" evidence="16">
    <location>
        <begin position="920"/>
        <end position="971"/>
    </location>
</feature>
<keyword evidence="8" id="KW-0799">Topoisomerase</keyword>
<dbReference type="FunCoup" id="A0A090M290">
    <property type="interactions" value="156"/>
</dbReference>
<dbReference type="CDD" id="cd00084">
    <property type="entry name" value="HMG-box_SF"/>
    <property type="match status" value="1"/>
</dbReference>
<dbReference type="PROSITE" id="PS50880">
    <property type="entry name" value="TOPRIM"/>
    <property type="match status" value="1"/>
</dbReference>
<dbReference type="SMART" id="SM00493">
    <property type="entry name" value="TOPRIM"/>
    <property type="match status" value="1"/>
</dbReference>
<evidence type="ECO:0000256" key="1">
    <source>
        <dbReference type="ARBA" id="ARBA00000213"/>
    </source>
</evidence>
<dbReference type="InterPro" id="IPR013826">
    <property type="entry name" value="Topo_IA_cen_sub3"/>
</dbReference>
<comment type="caution">
    <text evidence="20">The sequence shown here is derived from an EMBL/GenBank/DDBJ whole genome shotgun (WGS) entry which is preliminary data.</text>
</comment>
<dbReference type="Pfam" id="PF01396">
    <property type="entry name" value="Zn_ribbon_Top1"/>
    <property type="match status" value="1"/>
</dbReference>
<dbReference type="KEGG" id="ota:OT_ostta06g02240"/>
<dbReference type="PROSITE" id="PS52039">
    <property type="entry name" value="TOPO_IA_2"/>
    <property type="match status" value="1"/>
</dbReference>
<keyword evidence="5" id="KW-0863">Zinc-finger</keyword>
<comment type="similarity">
    <text evidence="2">Belongs to the type IA topoisomerase family.</text>
</comment>
<keyword evidence="6" id="KW-0862">Zinc</keyword>
<dbReference type="SMART" id="SM00398">
    <property type="entry name" value="HMG"/>
    <property type="match status" value="1"/>
</dbReference>
<dbReference type="InterPro" id="IPR003602">
    <property type="entry name" value="Topo_IA_DNA-bd_dom"/>
</dbReference>
<dbReference type="GO" id="GO:0005694">
    <property type="term" value="C:chromosome"/>
    <property type="evidence" value="ECO:0007669"/>
    <property type="project" value="InterPro"/>
</dbReference>
<evidence type="ECO:0000313" key="21">
    <source>
        <dbReference type="Proteomes" id="UP000009170"/>
    </source>
</evidence>
<keyword evidence="15" id="KW-0539">Nucleus</keyword>
<evidence type="ECO:0000256" key="2">
    <source>
        <dbReference type="ARBA" id="ARBA00009446"/>
    </source>
</evidence>
<keyword evidence="10" id="KW-0413">Isomerase</keyword>
<feature type="domain" description="Toprim" evidence="18">
    <location>
        <begin position="88"/>
        <end position="203"/>
    </location>
</feature>
<evidence type="ECO:0000256" key="11">
    <source>
        <dbReference type="ARBA" id="ARBA00030003"/>
    </source>
</evidence>
<dbReference type="Pfam" id="PF01131">
    <property type="entry name" value="Topoisom_bac"/>
    <property type="match status" value="1"/>
</dbReference>
<dbReference type="Pfam" id="PF13368">
    <property type="entry name" value="Toprim_C_rpt"/>
    <property type="match status" value="2"/>
</dbReference>
<dbReference type="InterPro" id="IPR000380">
    <property type="entry name" value="Topo_IA"/>
</dbReference>
<evidence type="ECO:0000256" key="6">
    <source>
        <dbReference type="ARBA" id="ARBA00022833"/>
    </source>
</evidence>
<dbReference type="Gene3D" id="1.10.30.10">
    <property type="entry name" value="High mobility group box domain"/>
    <property type="match status" value="1"/>
</dbReference>
<feature type="DNA-binding region" description="HMG box" evidence="15">
    <location>
        <begin position="973"/>
        <end position="1041"/>
    </location>
</feature>
<dbReference type="GO" id="GO:0003917">
    <property type="term" value="F:DNA topoisomerase type I (single strand cut, ATP-independent) activity"/>
    <property type="evidence" value="ECO:0007669"/>
    <property type="project" value="UniProtKB-EC"/>
</dbReference>
<evidence type="ECO:0000256" key="3">
    <source>
        <dbReference type="ARBA" id="ARBA00012891"/>
    </source>
</evidence>
<dbReference type="InterPro" id="IPR036910">
    <property type="entry name" value="HMG_box_dom_sf"/>
</dbReference>
<dbReference type="Gene3D" id="1.10.290.10">
    <property type="entry name" value="Topoisomerase I, domain 4"/>
    <property type="match status" value="1"/>
</dbReference>
<dbReference type="PANTHER" id="PTHR42785">
    <property type="entry name" value="DNA TOPOISOMERASE, TYPE IA, CORE"/>
    <property type="match status" value="1"/>
</dbReference>
<evidence type="ECO:0000256" key="4">
    <source>
        <dbReference type="ARBA" id="ARBA00022723"/>
    </source>
</evidence>
<dbReference type="STRING" id="70448.A0A090M290"/>
<evidence type="ECO:0000256" key="8">
    <source>
        <dbReference type="ARBA" id="ARBA00023029"/>
    </source>
</evidence>
<dbReference type="EC" id="5.6.2.1" evidence="3"/>
<dbReference type="GO" id="GO:0008270">
    <property type="term" value="F:zinc ion binding"/>
    <property type="evidence" value="ECO:0007669"/>
    <property type="project" value="UniProtKB-KW"/>
</dbReference>
<protein>
    <recommendedName>
        <fullName evidence="3">DNA topoisomerase</fullName>
        <ecNumber evidence="3">5.6.2.1</ecNumber>
    </recommendedName>
    <alternativeName>
        <fullName evidence="14">Omega-protein</fullName>
    </alternativeName>
    <alternativeName>
        <fullName evidence="13">Relaxing enzyme</fullName>
    </alternativeName>
    <alternativeName>
        <fullName evidence="11">Swivelase</fullName>
    </alternativeName>
    <alternativeName>
        <fullName evidence="12">Untwisting enzyme</fullName>
    </alternativeName>
</protein>
<dbReference type="Pfam" id="PF01751">
    <property type="entry name" value="Toprim"/>
    <property type="match status" value="1"/>
</dbReference>
<comment type="catalytic activity">
    <reaction evidence="1">
        <text>ATP-independent breakage of single-stranded DNA, followed by passage and rejoining.</text>
        <dbReference type="EC" id="5.6.2.1"/>
    </reaction>
</comment>
<dbReference type="InterPro" id="IPR034149">
    <property type="entry name" value="TOPRIM_TopoI"/>
</dbReference>
<dbReference type="InterPro" id="IPR009071">
    <property type="entry name" value="HMG_box_dom"/>
</dbReference>